<dbReference type="AlphaFoldDB" id="A0A7M7MI30"/>
<sequence length="512" mass="57556">MFCICGSQRYSIHNVVLSLGALWLDLHIHYAFFNFERIQIFTETLRSYLHESQTPMRFSTGLRFVRSVGDIRSLPAMKMHDILKRCDPFRKQVELNSFLERQRDSEEFSLLKHWLCTPPQYTTLRVNTLATSVSEAKGRLQEHIDKCSRREHMAYTVTKHPQLDDTLVVVSSQNRTQLEPCGRQVIVALECGEAVLRGANVFVPGVMGAPGNLQKGDMVAVYVDVDNKCCKGDKRHYQGEKVFIGNGMARVSRDDIFKNGVIHGTAIDVTQPAYNCPPLNNVLRDILFLQNIPSIVCSRVLDPQPGETVLDMCSAPGGKTAHIATLMRNQGTVVALDKASARLKKTIENCALWNLNVVQCFVHDATMPFNTNANLQQLPLKFDRIMLDAPCSALGQRPRLQYRQSLNEVLSYPNVQRALLTRACELVKSDGVIVYSTCSINCAENEDVIAWALTNLPLELAQQQPHLGGFGRSVDGLSEADCRLLQSFEGRHDGEDFDRDTIGFFIAKLRRK</sequence>
<dbReference type="PANTHER" id="PTHR22807:SF34">
    <property type="entry name" value="TRNA (CYTOSINE(72)-C(5))-METHYLTRANSFERASE NSUN6"/>
    <property type="match status" value="1"/>
</dbReference>
<dbReference type="InParanoid" id="A0A7M7MI30"/>
<keyword evidence="8" id="KW-1185">Reference proteome</keyword>
<dbReference type="PROSITE" id="PS51686">
    <property type="entry name" value="SAM_MT_RSMB_NOP"/>
    <property type="match status" value="1"/>
</dbReference>
<feature type="domain" description="SAM-dependent MTase RsmB/NOP-type" evidence="6">
    <location>
        <begin position="213"/>
        <end position="512"/>
    </location>
</feature>
<evidence type="ECO:0000259" key="6">
    <source>
        <dbReference type="PROSITE" id="PS51686"/>
    </source>
</evidence>
<keyword evidence="2 5" id="KW-0808">Transferase</keyword>
<dbReference type="InterPro" id="IPR001678">
    <property type="entry name" value="MeTrfase_RsmB-F_NOP2_dom"/>
</dbReference>
<dbReference type="InterPro" id="IPR036974">
    <property type="entry name" value="PUA_sf"/>
</dbReference>
<dbReference type="SUPFAM" id="SSF53335">
    <property type="entry name" value="S-adenosyl-L-methionine-dependent methyltransferases"/>
    <property type="match status" value="1"/>
</dbReference>
<keyword evidence="1 5" id="KW-0489">Methyltransferase</keyword>
<dbReference type="GO" id="GO:0008173">
    <property type="term" value="F:RNA methyltransferase activity"/>
    <property type="evidence" value="ECO:0007669"/>
    <property type="project" value="InterPro"/>
</dbReference>
<dbReference type="RefSeq" id="XP_022665313.1">
    <property type="nucleotide sequence ID" value="XM_022809578.1"/>
</dbReference>
<evidence type="ECO:0000256" key="3">
    <source>
        <dbReference type="ARBA" id="ARBA00022691"/>
    </source>
</evidence>
<feature type="binding site" evidence="5">
    <location>
        <position position="337"/>
    </location>
    <ligand>
        <name>S-adenosyl-L-methionine</name>
        <dbReference type="ChEBI" id="CHEBI:59789"/>
    </ligand>
</feature>
<dbReference type="Gene3D" id="2.30.130.10">
    <property type="entry name" value="PUA domain"/>
    <property type="match status" value="1"/>
</dbReference>
<dbReference type="PROSITE" id="PS50890">
    <property type="entry name" value="PUA"/>
    <property type="match status" value="1"/>
</dbReference>
<dbReference type="GO" id="GO:0003723">
    <property type="term" value="F:RNA binding"/>
    <property type="evidence" value="ECO:0007669"/>
    <property type="project" value="UniProtKB-UniRule"/>
</dbReference>
<accession>A0A7M7MI30</accession>
<dbReference type="GO" id="GO:0001510">
    <property type="term" value="P:RNA methylation"/>
    <property type="evidence" value="ECO:0007669"/>
    <property type="project" value="InterPro"/>
</dbReference>
<protein>
    <recommendedName>
        <fullName evidence="6">SAM-dependent MTase RsmB/NOP-type domain-containing protein</fullName>
    </recommendedName>
</protein>
<evidence type="ECO:0000313" key="8">
    <source>
        <dbReference type="Proteomes" id="UP000594260"/>
    </source>
</evidence>
<dbReference type="InterPro" id="IPR029063">
    <property type="entry name" value="SAM-dependent_MTases_sf"/>
</dbReference>
<name>A0A7M7MI30_VARDE</name>
<dbReference type="SUPFAM" id="SSF88697">
    <property type="entry name" value="PUA domain-like"/>
    <property type="match status" value="1"/>
</dbReference>
<organism evidence="7 8">
    <name type="scientific">Varroa destructor</name>
    <name type="common">Honeybee mite</name>
    <dbReference type="NCBI Taxonomy" id="109461"/>
    <lineage>
        <taxon>Eukaryota</taxon>
        <taxon>Metazoa</taxon>
        <taxon>Ecdysozoa</taxon>
        <taxon>Arthropoda</taxon>
        <taxon>Chelicerata</taxon>
        <taxon>Arachnida</taxon>
        <taxon>Acari</taxon>
        <taxon>Parasitiformes</taxon>
        <taxon>Mesostigmata</taxon>
        <taxon>Gamasina</taxon>
        <taxon>Dermanyssoidea</taxon>
        <taxon>Varroidae</taxon>
        <taxon>Varroa</taxon>
    </lineage>
</organism>
<dbReference type="PRINTS" id="PR02008">
    <property type="entry name" value="RCMTFAMILY"/>
</dbReference>
<feature type="binding site" evidence="5">
    <location>
        <position position="364"/>
    </location>
    <ligand>
        <name>S-adenosyl-L-methionine</name>
        <dbReference type="ChEBI" id="CHEBI:59789"/>
    </ligand>
</feature>
<evidence type="ECO:0000256" key="4">
    <source>
        <dbReference type="ARBA" id="ARBA00022884"/>
    </source>
</evidence>
<dbReference type="InterPro" id="IPR015947">
    <property type="entry name" value="PUA-like_sf"/>
</dbReference>
<dbReference type="GeneID" id="111252117"/>
<comment type="similarity">
    <text evidence="5">Belongs to the class I-like SAM-binding methyltransferase superfamily. RsmB/NOP family.</text>
</comment>
<dbReference type="InterPro" id="IPR023267">
    <property type="entry name" value="RCMT"/>
</dbReference>
<dbReference type="Pfam" id="PF01472">
    <property type="entry name" value="PUA"/>
    <property type="match status" value="1"/>
</dbReference>
<evidence type="ECO:0000256" key="5">
    <source>
        <dbReference type="PROSITE-ProRule" id="PRU01023"/>
    </source>
</evidence>
<dbReference type="Pfam" id="PF01189">
    <property type="entry name" value="Methyltr_RsmB-F"/>
    <property type="match status" value="1"/>
</dbReference>
<proteinExistence type="inferred from homology"/>
<feature type="active site" description="Nucleophile" evidence="5">
    <location>
        <position position="438"/>
    </location>
</feature>
<dbReference type="InterPro" id="IPR049560">
    <property type="entry name" value="MeTrfase_RsmB-F_NOP2_cat"/>
</dbReference>
<dbReference type="Proteomes" id="UP000594260">
    <property type="component" value="Unplaced"/>
</dbReference>
<dbReference type="InterPro" id="IPR002478">
    <property type="entry name" value="PUA"/>
</dbReference>
<evidence type="ECO:0000313" key="7">
    <source>
        <dbReference type="EnsemblMetazoa" id="XP_022665313"/>
    </source>
</evidence>
<evidence type="ECO:0000256" key="1">
    <source>
        <dbReference type="ARBA" id="ARBA00022603"/>
    </source>
</evidence>
<feature type="binding site" evidence="5">
    <location>
        <position position="388"/>
    </location>
    <ligand>
        <name>S-adenosyl-L-methionine</name>
        <dbReference type="ChEBI" id="CHEBI:59789"/>
    </ligand>
</feature>
<dbReference type="CDD" id="cd21150">
    <property type="entry name" value="PUA_NSun6-like"/>
    <property type="match status" value="1"/>
</dbReference>
<feature type="binding site" evidence="5">
    <location>
        <begin position="313"/>
        <end position="319"/>
    </location>
    <ligand>
        <name>S-adenosyl-L-methionine</name>
        <dbReference type="ChEBI" id="CHEBI:59789"/>
    </ligand>
</feature>
<dbReference type="KEGG" id="vde:111252117"/>
<evidence type="ECO:0000256" key="2">
    <source>
        <dbReference type="ARBA" id="ARBA00022679"/>
    </source>
</evidence>
<dbReference type="FunCoup" id="A0A7M7MI30">
    <property type="interactions" value="1153"/>
</dbReference>
<reference evidence="7" key="1">
    <citation type="submission" date="2021-01" db="UniProtKB">
        <authorList>
            <consortium name="EnsemblMetazoa"/>
        </authorList>
    </citation>
    <scope>IDENTIFICATION</scope>
</reference>
<dbReference type="Gene3D" id="3.40.50.150">
    <property type="entry name" value="Vaccinia Virus protein VP39"/>
    <property type="match status" value="1"/>
</dbReference>
<dbReference type="EnsemblMetazoa" id="XM_022809578">
    <property type="protein sequence ID" value="XP_022665313"/>
    <property type="gene ID" value="LOC111252117"/>
</dbReference>
<keyword evidence="3 5" id="KW-0949">S-adenosyl-L-methionine</keyword>
<dbReference type="PANTHER" id="PTHR22807">
    <property type="entry name" value="NOP2 YEAST -RELATED NOL1/NOP2/FMU SUN DOMAIN-CONTAINING"/>
    <property type="match status" value="1"/>
</dbReference>
<keyword evidence="4 5" id="KW-0694">RNA-binding</keyword>
<dbReference type="OMA" id="YQGAMLY"/>